<keyword evidence="16" id="KW-1185">Reference proteome</keyword>
<evidence type="ECO:0000256" key="2">
    <source>
        <dbReference type="ARBA" id="ARBA00022448"/>
    </source>
</evidence>
<dbReference type="Proteomes" id="UP000731465">
    <property type="component" value="Unassembled WGS sequence"/>
</dbReference>
<feature type="transmembrane region" description="Helical" evidence="13">
    <location>
        <begin position="62"/>
        <end position="83"/>
    </location>
</feature>
<dbReference type="SUPFAM" id="SSF56176">
    <property type="entry name" value="FAD-binding/transporter-associated domain-like"/>
    <property type="match status" value="1"/>
</dbReference>
<gene>
    <name evidence="15" type="ORF">J5V48_07700</name>
</gene>
<keyword evidence="4" id="KW-1003">Cell membrane</keyword>
<dbReference type="InterPro" id="IPR038770">
    <property type="entry name" value="Na+/solute_symporter_sf"/>
</dbReference>
<dbReference type="NCBIfam" id="NF003716">
    <property type="entry name" value="PRK05326.1-3"/>
    <property type="match status" value="1"/>
</dbReference>
<dbReference type="Gene3D" id="3.30.70.1450">
    <property type="entry name" value="Regulator of K+ conductance, C-terminal domain"/>
    <property type="match status" value="1"/>
</dbReference>
<keyword evidence="5" id="KW-0997">Cell inner membrane</keyword>
<comment type="subcellular location">
    <subcellularLocation>
        <location evidence="1">Cell membrane</location>
        <topology evidence="1">Multi-pass membrane protein</topology>
    </subcellularLocation>
</comment>
<dbReference type="PROSITE" id="PS51202">
    <property type="entry name" value="RCK_C"/>
    <property type="match status" value="1"/>
</dbReference>
<evidence type="ECO:0000256" key="7">
    <source>
        <dbReference type="ARBA" id="ARBA00022692"/>
    </source>
</evidence>
<dbReference type="Gene3D" id="1.20.1530.20">
    <property type="match status" value="1"/>
</dbReference>
<proteinExistence type="predicted"/>
<keyword evidence="7 13" id="KW-0812">Transmembrane</keyword>
<feature type="transmembrane region" description="Helical" evidence="13">
    <location>
        <begin position="35"/>
        <end position="56"/>
    </location>
</feature>
<comment type="caution">
    <text evidence="15">The sequence shown here is derived from an EMBL/GenBank/DDBJ whole genome shotgun (WGS) entry which is preliminary data.</text>
</comment>
<feature type="transmembrane region" description="Helical" evidence="13">
    <location>
        <begin position="371"/>
        <end position="390"/>
    </location>
</feature>
<keyword evidence="2" id="KW-0813">Transport</keyword>
<keyword evidence="11 13" id="KW-0472">Membrane</keyword>
<feature type="transmembrane region" description="Helical" evidence="13">
    <location>
        <begin position="301"/>
        <end position="325"/>
    </location>
</feature>
<evidence type="ECO:0000259" key="14">
    <source>
        <dbReference type="PROSITE" id="PS51202"/>
    </source>
</evidence>
<feature type="transmembrane region" description="Helical" evidence="13">
    <location>
        <begin position="277"/>
        <end position="295"/>
    </location>
</feature>
<evidence type="ECO:0000256" key="12">
    <source>
        <dbReference type="SAM" id="MobiDB-lite"/>
    </source>
</evidence>
<evidence type="ECO:0000256" key="5">
    <source>
        <dbReference type="ARBA" id="ARBA00022519"/>
    </source>
</evidence>
<dbReference type="InterPro" id="IPR006037">
    <property type="entry name" value="RCK_C"/>
</dbReference>
<keyword evidence="9 13" id="KW-1133">Transmembrane helix</keyword>
<feature type="transmembrane region" description="Helical" evidence="13">
    <location>
        <begin position="95"/>
        <end position="115"/>
    </location>
</feature>
<evidence type="ECO:0000256" key="6">
    <source>
        <dbReference type="ARBA" id="ARBA00022538"/>
    </source>
</evidence>
<feature type="region of interest" description="Disordered" evidence="12">
    <location>
        <begin position="595"/>
        <end position="621"/>
    </location>
</feature>
<accession>A0ABS7DHK0</accession>
<evidence type="ECO:0000256" key="13">
    <source>
        <dbReference type="SAM" id="Phobius"/>
    </source>
</evidence>
<organism evidence="15 16">
    <name type="scientific">Succinivibrio faecicola</name>
    <dbReference type="NCBI Taxonomy" id="2820300"/>
    <lineage>
        <taxon>Bacteria</taxon>
        <taxon>Pseudomonadati</taxon>
        <taxon>Pseudomonadota</taxon>
        <taxon>Gammaproteobacteria</taxon>
        <taxon>Aeromonadales</taxon>
        <taxon>Succinivibrionaceae</taxon>
        <taxon>Succinivibrio</taxon>
    </lineage>
</organism>
<dbReference type="Pfam" id="PF00999">
    <property type="entry name" value="Na_H_Exchanger"/>
    <property type="match status" value="1"/>
</dbReference>
<feature type="compositionally biased region" description="Acidic residues" evidence="12">
    <location>
        <begin position="612"/>
        <end position="621"/>
    </location>
</feature>
<evidence type="ECO:0000313" key="15">
    <source>
        <dbReference type="EMBL" id="MBW7570774.1"/>
    </source>
</evidence>
<keyword evidence="8" id="KW-0630">Potassium</keyword>
<dbReference type="Gene3D" id="3.30.465.10">
    <property type="match status" value="1"/>
</dbReference>
<dbReference type="EMBL" id="JAGFNY010000029">
    <property type="protein sequence ID" value="MBW7570774.1"/>
    <property type="molecule type" value="Genomic_DNA"/>
</dbReference>
<feature type="transmembrane region" description="Helical" evidence="13">
    <location>
        <begin position="337"/>
        <end position="359"/>
    </location>
</feature>
<dbReference type="PANTHER" id="PTHR32507:SF7">
    <property type="entry name" value="K(+)_H(+) ANTIPORTER NHAP2"/>
    <property type="match status" value="1"/>
</dbReference>
<dbReference type="PANTHER" id="PTHR32507">
    <property type="entry name" value="NA(+)/H(+) ANTIPORTER 1"/>
    <property type="match status" value="1"/>
</dbReference>
<evidence type="ECO:0000256" key="9">
    <source>
        <dbReference type="ARBA" id="ARBA00022989"/>
    </source>
</evidence>
<evidence type="ECO:0000256" key="4">
    <source>
        <dbReference type="ARBA" id="ARBA00022475"/>
    </source>
</evidence>
<dbReference type="RefSeq" id="WP_219937999.1">
    <property type="nucleotide sequence ID" value="NZ_JAGFNY010000029.1"/>
</dbReference>
<evidence type="ECO:0000256" key="8">
    <source>
        <dbReference type="ARBA" id="ARBA00022958"/>
    </source>
</evidence>
<dbReference type="Pfam" id="PF03471">
    <property type="entry name" value="CorC_HlyC"/>
    <property type="match status" value="1"/>
</dbReference>
<dbReference type="InterPro" id="IPR016169">
    <property type="entry name" value="FAD-bd_PCMH_sub2"/>
</dbReference>
<dbReference type="NCBIfam" id="NF003714">
    <property type="entry name" value="PRK05326.1-1"/>
    <property type="match status" value="1"/>
</dbReference>
<evidence type="ECO:0000256" key="1">
    <source>
        <dbReference type="ARBA" id="ARBA00004651"/>
    </source>
</evidence>
<feature type="compositionally biased region" description="Basic and acidic residues" evidence="12">
    <location>
        <begin position="595"/>
        <end position="606"/>
    </location>
</feature>
<feature type="transmembrane region" description="Helical" evidence="13">
    <location>
        <begin position="190"/>
        <end position="211"/>
    </location>
</feature>
<dbReference type="Pfam" id="PF02080">
    <property type="entry name" value="TrkA_C"/>
    <property type="match status" value="1"/>
</dbReference>
<dbReference type="InterPro" id="IPR036318">
    <property type="entry name" value="FAD-bd_PCMH-like_sf"/>
</dbReference>
<protein>
    <submittedName>
        <fullName evidence="15">Potassium/proton antiporter</fullName>
    </submittedName>
</protein>
<sequence length="621" mass="68614">MPEFDMNYAFFIIGVLLIFAIFASKLSSFFGTPLLLLFLAIGMLTGEDGIILHIHYTDYSSAFLIANLMLAVILLDGGLRTSFSTMKTVATESTILATLGVVLTSGITGFLAYLILDISLIQALLLGCIVGSTDAAAVFSLLGKDDTVSLKSNVSNSLQIESATNDPMAILLTTTMIAFASAKTTSMYDAFVFFCSQFGFGILVGIVIGYIARVLIANITLGVGLYCIFVIGIGLIGFAITTYIGGSGFLAIFIIGMCIGNQKTRQVSYILPVSEGFTWLSQITLFLLLGLLVSPHEMVSYWYPGVVIAVVITLIARPLTVFLCIKPFFRAYNNRDLLFMSWVGLRGSVPIVLAIYPVFDKLDHPQLYFNVAFVVVIVSLLFQGSLIVPLSKILKVYAPSIAAPINKSDVGIMLSNDYELMNYRIKEPSFENIQLRSIVFPKGTNIAAVFREGKKIKCQGDTRIRIGDILSIIGTDADEPLLNALFSHQVRIKSHSLYHGDKIYNADTPLIDLAEQFDFELTSFEKTLSLADMMSYQIGGFPEPGDEVNLIKVSLVVVELEGDKIKRVGLYLAQERTAEYERLRRAKFNVYKSEQDNMQRRREDATKQLFDSIDDDEEYNT</sequence>
<feature type="transmembrane region" description="Helical" evidence="13">
    <location>
        <begin position="6"/>
        <end position="23"/>
    </location>
</feature>
<evidence type="ECO:0000256" key="11">
    <source>
        <dbReference type="ARBA" id="ARBA00023136"/>
    </source>
</evidence>
<name>A0ABS7DHK0_9GAMM</name>
<evidence type="ECO:0000256" key="10">
    <source>
        <dbReference type="ARBA" id="ARBA00023065"/>
    </source>
</evidence>
<keyword evidence="6" id="KW-0633">Potassium transport</keyword>
<keyword evidence="10" id="KW-0406">Ion transport</keyword>
<dbReference type="InterPro" id="IPR005170">
    <property type="entry name" value="Transptr-assoc_dom"/>
</dbReference>
<feature type="domain" description="RCK C-terminal" evidence="14">
    <location>
        <begin position="408"/>
        <end position="488"/>
    </location>
</feature>
<feature type="transmembrane region" description="Helical" evidence="13">
    <location>
        <begin position="223"/>
        <end position="256"/>
    </location>
</feature>
<dbReference type="SMART" id="SM01091">
    <property type="entry name" value="CorC_HlyC"/>
    <property type="match status" value="1"/>
</dbReference>
<evidence type="ECO:0000256" key="3">
    <source>
        <dbReference type="ARBA" id="ARBA00022449"/>
    </source>
</evidence>
<dbReference type="InterPro" id="IPR006153">
    <property type="entry name" value="Cation/H_exchanger_TM"/>
</dbReference>
<dbReference type="SUPFAM" id="SSF116726">
    <property type="entry name" value="TrkA C-terminal domain-like"/>
    <property type="match status" value="1"/>
</dbReference>
<keyword evidence="3" id="KW-0050">Antiport</keyword>
<dbReference type="InterPro" id="IPR036721">
    <property type="entry name" value="RCK_C_sf"/>
</dbReference>
<feature type="transmembrane region" description="Helical" evidence="13">
    <location>
        <begin position="121"/>
        <end position="142"/>
    </location>
</feature>
<dbReference type="NCBIfam" id="NF003715">
    <property type="entry name" value="PRK05326.1-2"/>
    <property type="match status" value="1"/>
</dbReference>
<evidence type="ECO:0000313" key="16">
    <source>
        <dbReference type="Proteomes" id="UP000731465"/>
    </source>
</evidence>
<reference evidence="15 16" key="1">
    <citation type="submission" date="2021-03" db="EMBL/GenBank/DDBJ databases">
        <title>Succinivibrio sp. nov. isolated from feces of cow.</title>
        <authorList>
            <person name="Choi J.-Y."/>
        </authorList>
    </citation>
    <scope>NUCLEOTIDE SEQUENCE [LARGE SCALE GENOMIC DNA]</scope>
    <source>
        <strain evidence="15 16">AGMB01872</strain>
    </source>
</reference>